<accession>A0ABN9GUR7</accession>
<keyword evidence="2" id="KW-1185">Reference proteome</keyword>
<organism evidence="1 2">
    <name type="scientific">Staurois parvus</name>
    <dbReference type="NCBI Taxonomy" id="386267"/>
    <lineage>
        <taxon>Eukaryota</taxon>
        <taxon>Metazoa</taxon>
        <taxon>Chordata</taxon>
        <taxon>Craniata</taxon>
        <taxon>Vertebrata</taxon>
        <taxon>Euteleostomi</taxon>
        <taxon>Amphibia</taxon>
        <taxon>Batrachia</taxon>
        <taxon>Anura</taxon>
        <taxon>Neobatrachia</taxon>
        <taxon>Ranoidea</taxon>
        <taxon>Ranidae</taxon>
        <taxon>Staurois</taxon>
    </lineage>
</organism>
<name>A0ABN9GUR7_9NEOB</name>
<evidence type="ECO:0000313" key="2">
    <source>
        <dbReference type="Proteomes" id="UP001162483"/>
    </source>
</evidence>
<protein>
    <submittedName>
        <fullName evidence="1">Uncharacterized protein</fullName>
    </submittedName>
</protein>
<dbReference type="EMBL" id="CATNWA010019225">
    <property type="protein sequence ID" value="CAI9612082.1"/>
    <property type="molecule type" value="Genomic_DNA"/>
</dbReference>
<evidence type="ECO:0000313" key="1">
    <source>
        <dbReference type="EMBL" id="CAI9612082.1"/>
    </source>
</evidence>
<feature type="non-terminal residue" evidence="1">
    <location>
        <position position="1"/>
    </location>
</feature>
<proteinExistence type="predicted"/>
<sequence>TVQLYISCPHQSAALHQVSPSHCPLTSGIPVRVPLYTQSTSFFLSYVLLRVPLSIPCAHLCPLNIKCAHQSAL</sequence>
<dbReference type="Proteomes" id="UP001162483">
    <property type="component" value="Unassembled WGS sequence"/>
</dbReference>
<reference evidence="1" key="1">
    <citation type="submission" date="2023-05" db="EMBL/GenBank/DDBJ databases">
        <authorList>
            <person name="Stuckert A."/>
        </authorList>
    </citation>
    <scope>NUCLEOTIDE SEQUENCE</scope>
</reference>
<gene>
    <name evidence="1" type="ORF">SPARVUS_LOCUS14645306</name>
</gene>
<comment type="caution">
    <text evidence="1">The sequence shown here is derived from an EMBL/GenBank/DDBJ whole genome shotgun (WGS) entry which is preliminary data.</text>
</comment>